<sequence length="352" mass="38474">MGAAKNTADVDVSTLDEWIADRLPGHGYPLSIEALGNGTGVANQLFWLRRGGHTWVLRAPPAVKDVPSASNMEREWRILTALEGSDVPHPTPLLEGTAEHSPLGSAFIIMAEVDGFTPVGPLPPPYDRPSSRRDLGFAMVDAVAAIGDLDYRAAGIEDLGRPDGFLERQVARWSGQVDGYRTRDIPGYDKLAHWLNDNRPRTYDVGLMHGDYSPFNVMASPVDTRRLAAVVDWDTGTIGDPLLDIGHLIARWTEPGEQPAIGAWDIGDGVAELRAGLPSRAELADRYVERTGRDMSYLPFYQALALFKLASILEGRVARATRSRDQDTAATWVAMVDRLVDVAYQFASGTRA</sequence>
<name>A0A6L7GUE2_9ACTN</name>
<accession>A0A6L7GUE2</accession>
<evidence type="ECO:0000313" key="3">
    <source>
        <dbReference type="Proteomes" id="UP000475545"/>
    </source>
</evidence>
<dbReference type="AlphaFoldDB" id="A0A6L7GUE2"/>
<feature type="domain" description="Aminoglycoside phosphotransferase" evidence="1">
    <location>
        <begin position="38"/>
        <end position="275"/>
    </location>
</feature>
<dbReference type="EMBL" id="WMBR01000005">
    <property type="protein sequence ID" value="MXP23520.1"/>
    <property type="molecule type" value="Genomic_DNA"/>
</dbReference>
<dbReference type="Gene3D" id="3.90.1200.10">
    <property type="match status" value="1"/>
</dbReference>
<dbReference type="InterPro" id="IPR052898">
    <property type="entry name" value="ACAD10-like"/>
</dbReference>
<keyword evidence="3" id="KW-1185">Reference proteome</keyword>
<dbReference type="GO" id="GO:0016740">
    <property type="term" value="F:transferase activity"/>
    <property type="evidence" value="ECO:0007669"/>
    <property type="project" value="UniProtKB-KW"/>
</dbReference>
<proteinExistence type="predicted"/>
<dbReference type="PANTHER" id="PTHR47829">
    <property type="entry name" value="HYDROLASE, PUTATIVE (AFU_ORTHOLOGUE AFUA_1G12880)-RELATED"/>
    <property type="match status" value="1"/>
</dbReference>
<dbReference type="RefSeq" id="WP_160903672.1">
    <property type="nucleotide sequence ID" value="NZ_CP102850.1"/>
</dbReference>
<organism evidence="2 3">
    <name type="scientific">Gordonia mangrovi</name>
    <dbReference type="NCBI Taxonomy" id="2665643"/>
    <lineage>
        <taxon>Bacteria</taxon>
        <taxon>Bacillati</taxon>
        <taxon>Actinomycetota</taxon>
        <taxon>Actinomycetes</taxon>
        <taxon>Mycobacteriales</taxon>
        <taxon>Gordoniaceae</taxon>
        <taxon>Gordonia</taxon>
    </lineage>
</organism>
<dbReference type="PANTHER" id="PTHR47829:SF1">
    <property type="entry name" value="HAD FAMILY PHOSPHATASE"/>
    <property type="match status" value="1"/>
</dbReference>
<dbReference type="SUPFAM" id="SSF56112">
    <property type="entry name" value="Protein kinase-like (PK-like)"/>
    <property type="match status" value="1"/>
</dbReference>
<dbReference type="InterPro" id="IPR011009">
    <property type="entry name" value="Kinase-like_dom_sf"/>
</dbReference>
<dbReference type="CDD" id="cd05154">
    <property type="entry name" value="ACAD10_11_N-like"/>
    <property type="match status" value="1"/>
</dbReference>
<dbReference type="Pfam" id="PF01636">
    <property type="entry name" value="APH"/>
    <property type="match status" value="1"/>
</dbReference>
<gene>
    <name evidence="2" type="ORF">GIY30_19450</name>
</gene>
<evidence type="ECO:0000313" key="2">
    <source>
        <dbReference type="EMBL" id="MXP23520.1"/>
    </source>
</evidence>
<comment type="caution">
    <text evidence="2">The sequence shown here is derived from an EMBL/GenBank/DDBJ whole genome shotgun (WGS) entry which is preliminary data.</text>
</comment>
<dbReference type="Proteomes" id="UP000475545">
    <property type="component" value="Unassembled WGS sequence"/>
</dbReference>
<evidence type="ECO:0000259" key="1">
    <source>
        <dbReference type="Pfam" id="PF01636"/>
    </source>
</evidence>
<dbReference type="Gene3D" id="3.30.200.20">
    <property type="entry name" value="Phosphorylase Kinase, domain 1"/>
    <property type="match status" value="1"/>
</dbReference>
<keyword evidence="2" id="KW-0808">Transferase</keyword>
<dbReference type="InterPro" id="IPR002575">
    <property type="entry name" value="Aminoglycoside_PTrfase"/>
</dbReference>
<reference evidence="2 3" key="1">
    <citation type="submission" date="2019-11" db="EMBL/GenBank/DDBJ databases">
        <title>Gordonia sp. nov., a novel actinobacterium isolated from mangrove soil in Hainan.</title>
        <authorList>
            <person name="Huang X."/>
            <person name="Xie Y."/>
            <person name="Chu X."/>
            <person name="Xiao K."/>
        </authorList>
    </citation>
    <scope>NUCLEOTIDE SEQUENCE [LARGE SCALE GENOMIC DNA]</scope>
    <source>
        <strain evidence="2 3">HNM0687</strain>
    </source>
</reference>
<dbReference type="InterPro" id="IPR041726">
    <property type="entry name" value="ACAD10_11_N"/>
</dbReference>
<protein>
    <submittedName>
        <fullName evidence="2">Phosphotransferase</fullName>
    </submittedName>
</protein>